<dbReference type="eggNOG" id="KOG2715">
    <property type="taxonomic scope" value="Eukaryota"/>
</dbReference>
<feature type="compositionally biased region" description="Low complexity" evidence="3">
    <location>
        <begin position="11"/>
        <end position="26"/>
    </location>
</feature>
<organism evidence="6">
    <name type="scientific">Selaginella moellendorffii</name>
    <name type="common">Spikemoss</name>
    <dbReference type="NCBI Taxonomy" id="88036"/>
    <lineage>
        <taxon>Eukaryota</taxon>
        <taxon>Viridiplantae</taxon>
        <taxon>Streptophyta</taxon>
        <taxon>Embryophyta</taxon>
        <taxon>Tracheophyta</taxon>
        <taxon>Lycopodiopsida</taxon>
        <taxon>Selaginellales</taxon>
        <taxon>Selaginellaceae</taxon>
        <taxon>Selaginella</taxon>
    </lineage>
</organism>
<dbReference type="AlphaFoldDB" id="D8QZ68"/>
<dbReference type="Gene3D" id="3.30.710.10">
    <property type="entry name" value="Potassium Channel Kv1.1, Chain A"/>
    <property type="match status" value="1"/>
</dbReference>
<comment type="pathway">
    <text evidence="1">Protein modification; protein ubiquitination.</text>
</comment>
<evidence type="ECO:0000313" key="6">
    <source>
        <dbReference type="Proteomes" id="UP000001514"/>
    </source>
</evidence>
<dbReference type="EMBL" id="GL377569">
    <property type="protein sequence ID" value="EFJ34740.1"/>
    <property type="molecule type" value="Genomic_DNA"/>
</dbReference>
<dbReference type="HOGENOM" id="CLU_626131_0_0_1"/>
<dbReference type="InterPro" id="IPR011333">
    <property type="entry name" value="SKP1/BTB/POZ_sf"/>
</dbReference>
<dbReference type="InParanoid" id="D8QZ68"/>
<dbReference type="Proteomes" id="UP000001514">
    <property type="component" value="Unassembled WGS sequence"/>
</dbReference>
<feature type="coiled-coil region" evidence="2">
    <location>
        <begin position="37"/>
        <end position="147"/>
    </location>
</feature>
<dbReference type="SUPFAM" id="SSF54695">
    <property type="entry name" value="POZ domain"/>
    <property type="match status" value="1"/>
</dbReference>
<feature type="domain" description="BTB" evidence="4">
    <location>
        <begin position="283"/>
        <end position="379"/>
    </location>
</feature>
<dbReference type="KEGG" id="smo:SELMODRAFT_438759"/>
<feature type="region of interest" description="Disordered" evidence="3">
    <location>
        <begin position="239"/>
        <end position="277"/>
    </location>
</feature>
<keyword evidence="2" id="KW-0175">Coiled coil</keyword>
<dbReference type="STRING" id="88036.D8QZ68"/>
<evidence type="ECO:0000256" key="3">
    <source>
        <dbReference type="SAM" id="MobiDB-lite"/>
    </source>
</evidence>
<dbReference type="GO" id="GO:0051260">
    <property type="term" value="P:protein homooligomerization"/>
    <property type="evidence" value="ECO:0007669"/>
    <property type="project" value="InterPro"/>
</dbReference>
<dbReference type="PANTHER" id="PTHR14499">
    <property type="entry name" value="POTASSIUM CHANNEL TETRAMERIZATION DOMAIN-CONTAINING"/>
    <property type="match status" value="1"/>
</dbReference>
<feature type="compositionally biased region" description="Basic and acidic residues" evidence="3">
    <location>
        <begin position="239"/>
        <end position="257"/>
    </location>
</feature>
<keyword evidence="6" id="KW-1185">Reference proteome</keyword>
<dbReference type="InterPro" id="IPR003131">
    <property type="entry name" value="T1-type_BTB"/>
</dbReference>
<reference evidence="5 6" key="1">
    <citation type="journal article" date="2011" name="Science">
        <title>The Selaginella genome identifies genetic changes associated with the evolution of vascular plants.</title>
        <authorList>
            <person name="Banks J.A."/>
            <person name="Nishiyama T."/>
            <person name="Hasebe M."/>
            <person name="Bowman J.L."/>
            <person name="Gribskov M."/>
            <person name="dePamphilis C."/>
            <person name="Albert V.A."/>
            <person name="Aono N."/>
            <person name="Aoyama T."/>
            <person name="Ambrose B.A."/>
            <person name="Ashton N.W."/>
            <person name="Axtell M.J."/>
            <person name="Barker E."/>
            <person name="Barker M.S."/>
            <person name="Bennetzen J.L."/>
            <person name="Bonawitz N.D."/>
            <person name="Chapple C."/>
            <person name="Cheng C."/>
            <person name="Correa L.G."/>
            <person name="Dacre M."/>
            <person name="DeBarry J."/>
            <person name="Dreyer I."/>
            <person name="Elias M."/>
            <person name="Engstrom E.M."/>
            <person name="Estelle M."/>
            <person name="Feng L."/>
            <person name="Finet C."/>
            <person name="Floyd S.K."/>
            <person name="Frommer W.B."/>
            <person name="Fujita T."/>
            <person name="Gramzow L."/>
            <person name="Gutensohn M."/>
            <person name="Harholt J."/>
            <person name="Hattori M."/>
            <person name="Heyl A."/>
            <person name="Hirai T."/>
            <person name="Hiwatashi Y."/>
            <person name="Ishikawa M."/>
            <person name="Iwata M."/>
            <person name="Karol K.G."/>
            <person name="Koehler B."/>
            <person name="Kolukisaoglu U."/>
            <person name="Kubo M."/>
            <person name="Kurata T."/>
            <person name="Lalonde S."/>
            <person name="Li K."/>
            <person name="Li Y."/>
            <person name="Litt A."/>
            <person name="Lyons E."/>
            <person name="Manning G."/>
            <person name="Maruyama T."/>
            <person name="Michael T.P."/>
            <person name="Mikami K."/>
            <person name="Miyazaki S."/>
            <person name="Morinaga S."/>
            <person name="Murata T."/>
            <person name="Mueller-Roeber B."/>
            <person name="Nelson D.R."/>
            <person name="Obara M."/>
            <person name="Oguri Y."/>
            <person name="Olmstead R.G."/>
            <person name="Onodera N."/>
            <person name="Petersen B.L."/>
            <person name="Pils B."/>
            <person name="Prigge M."/>
            <person name="Rensing S.A."/>
            <person name="Riano-Pachon D.M."/>
            <person name="Roberts A.W."/>
            <person name="Sato Y."/>
            <person name="Scheller H.V."/>
            <person name="Schulz B."/>
            <person name="Schulz C."/>
            <person name="Shakirov E.V."/>
            <person name="Shibagaki N."/>
            <person name="Shinohara N."/>
            <person name="Shippen D.E."/>
            <person name="Soerensen I."/>
            <person name="Sotooka R."/>
            <person name="Sugimoto N."/>
            <person name="Sugita M."/>
            <person name="Sumikawa N."/>
            <person name="Tanurdzic M."/>
            <person name="Theissen G."/>
            <person name="Ulvskov P."/>
            <person name="Wakazuki S."/>
            <person name="Weng J.K."/>
            <person name="Willats W.W."/>
            <person name="Wipf D."/>
            <person name="Wolf P.G."/>
            <person name="Yang L."/>
            <person name="Zimmer A.D."/>
            <person name="Zhu Q."/>
            <person name="Mitros T."/>
            <person name="Hellsten U."/>
            <person name="Loque D."/>
            <person name="Otillar R."/>
            <person name="Salamov A."/>
            <person name="Schmutz J."/>
            <person name="Shapiro H."/>
            <person name="Lindquist E."/>
            <person name="Lucas S."/>
            <person name="Rokhsar D."/>
            <person name="Grigoriev I.V."/>
        </authorList>
    </citation>
    <scope>NUCLEOTIDE SEQUENCE [LARGE SCALE GENOMIC DNA]</scope>
</reference>
<dbReference type="SMART" id="SM00225">
    <property type="entry name" value="BTB"/>
    <property type="match status" value="1"/>
</dbReference>
<name>D8QZ68_SELML</name>
<feature type="compositionally biased region" description="Basic residues" evidence="3">
    <location>
        <begin position="1"/>
        <end position="10"/>
    </location>
</feature>
<proteinExistence type="predicted"/>
<evidence type="ECO:0000256" key="2">
    <source>
        <dbReference type="SAM" id="Coils"/>
    </source>
</evidence>
<dbReference type="Gramene" id="EFJ34740">
    <property type="protein sequence ID" value="EFJ34740"/>
    <property type="gene ID" value="SELMODRAFT_438759"/>
</dbReference>
<feature type="region of interest" description="Disordered" evidence="3">
    <location>
        <begin position="1"/>
        <end position="27"/>
    </location>
</feature>
<gene>
    <name evidence="5" type="ORF">SELMODRAFT_438759</name>
</gene>
<accession>D8QZ68</accession>
<protein>
    <recommendedName>
        <fullName evidence="4">BTB domain-containing protein</fullName>
    </recommendedName>
</protein>
<evidence type="ECO:0000313" key="5">
    <source>
        <dbReference type="EMBL" id="EFJ34740.1"/>
    </source>
</evidence>
<evidence type="ECO:0000256" key="1">
    <source>
        <dbReference type="ARBA" id="ARBA00004906"/>
    </source>
</evidence>
<sequence>MSARRGRRRNAATAPSPASPLAPSSPVKNVSDLAALRACLDSRIESLRADAEKIQAACGKELESTRQKLRKRVEAEQEEAAKRADAANRAWKIFATEYEEDLLDIENTYKELAAKFQPTKAPCSEVVKSAEDQIESLRRKYMNLHDLIMEALPEDALAEEEERHSDDGVPILFQGWRSTPNFATNSSSRPLIRFVDGVDLDSGSQDATAAAAPPYLADIALDHASFSAIAAEFEQNLQEADRHRGARVSPDDRRGEQEGEIPNHCLSGADREDTRPKIGSSDRWVVMNVGGIRWTTTVETLCMDSGSMLAAWVLRYRSDEEELRIDRDGSRFAHVLNYLREGTLWLEDLPSLRGIYEEAKFYQLKGLKALCEERMLEVEAKHAAESKRRKEEIEEALKGAFFRWERDRAYHFPKGKNDVLAILRGRRLGISEPPRFDMNEDF</sequence>
<evidence type="ECO:0000259" key="4">
    <source>
        <dbReference type="SMART" id="SM00225"/>
    </source>
</evidence>
<dbReference type="Pfam" id="PF02214">
    <property type="entry name" value="BTB_2"/>
    <property type="match status" value="1"/>
</dbReference>
<dbReference type="InterPro" id="IPR000210">
    <property type="entry name" value="BTB/POZ_dom"/>
</dbReference>
<dbReference type="PANTHER" id="PTHR14499:SF135">
    <property type="entry name" value="BTB DOMAIN-CONTAINING PROTEIN-RELATED"/>
    <property type="match status" value="1"/>
</dbReference>